<protein>
    <submittedName>
        <fullName evidence="1">Uncharacterized protein</fullName>
    </submittedName>
</protein>
<organism evidence="1 2">
    <name type="scientific">Deinococcus gobiensis (strain DSM 21396 / JCM 16679 / CGMCC 1.7299 / I-0)</name>
    <dbReference type="NCBI Taxonomy" id="745776"/>
    <lineage>
        <taxon>Bacteria</taxon>
        <taxon>Thermotogati</taxon>
        <taxon>Deinococcota</taxon>
        <taxon>Deinococci</taxon>
        <taxon>Deinococcales</taxon>
        <taxon>Deinococcaceae</taxon>
        <taxon>Deinococcus</taxon>
    </lineage>
</organism>
<dbReference type="AlphaFoldDB" id="H8H1V4"/>
<accession>H8H1V4</accession>
<dbReference type="HOGENOM" id="CLU_388686_0_0_0"/>
<name>H8H1V4_DEIGI</name>
<evidence type="ECO:0000313" key="2">
    <source>
        <dbReference type="Proteomes" id="UP000007575"/>
    </source>
</evidence>
<evidence type="ECO:0000313" key="1">
    <source>
        <dbReference type="EMBL" id="AFD27501.1"/>
    </source>
</evidence>
<dbReference type="PATRIC" id="fig|745776.4.peg.3588"/>
<reference evidence="1 2" key="1">
    <citation type="journal article" date="2012" name="PLoS ONE">
        <title>Genome sequence and transcriptome analysis of the radioresistant bacterium Deinococcus gobiensis: insights into the extreme environmental adaptations.</title>
        <authorList>
            <person name="Yuan M."/>
            <person name="Chen M."/>
            <person name="Zhang W."/>
            <person name="Lu W."/>
            <person name="Wang J."/>
            <person name="Yang M."/>
            <person name="Zhao P."/>
            <person name="Tang R."/>
            <person name="Li X."/>
            <person name="Hao Y."/>
            <person name="Zhou Z."/>
            <person name="Zhan Y."/>
            <person name="Yu H."/>
            <person name="Teng C."/>
            <person name="Yan Y."/>
            <person name="Ping S."/>
            <person name="Wang Y."/>
            <person name="Lin M."/>
        </authorList>
    </citation>
    <scope>NUCLEOTIDE SEQUENCE [LARGE SCALE GENOMIC DNA]</scope>
    <source>
        <strain evidence="2">DSM 21396 / JCM 16679 / CGMCC 1.7299 / I-0</strain>
        <plasmid evidence="1">P2</plasmid>
    </source>
</reference>
<dbReference type="KEGG" id="dgo:DGo_PB0232"/>
<keyword evidence="2" id="KW-1185">Reference proteome</keyword>
<dbReference type="Proteomes" id="UP000007575">
    <property type="component" value="Plasmid P2"/>
</dbReference>
<dbReference type="OrthoDB" id="64316at2"/>
<geneLocation type="plasmid" evidence="1 2">
    <name>P2</name>
</geneLocation>
<proteinExistence type="predicted"/>
<dbReference type="EMBL" id="CP002193">
    <property type="protein sequence ID" value="AFD27501.1"/>
    <property type="molecule type" value="Genomic_DNA"/>
</dbReference>
<keyword evidence="1" id="KW-0614">Plasmid</keyword>
<sequence length="710" mass="79269">MTQHTPKQEHWILQRQLLLAAVQSVQATDIFTELLRQVQNGYVRLTDAETLRLMKACWTGSPESIAFAQDMLLRNALPILLQMAYEYSTRFGGLHEAFDGALHRVKLLLPSAQETEKGVRHLGWNGEQGGIRWLTWVEKKLRAELPSQAERFVDDKKESATSGWIAAGRNQLFETIGNHAALYVDGLWSLENFQIRKTRPTKSLPAGRRNLVVKRGATRLTRKALGRSTSALTANLMGKAPLALGEKALTPQPHTSWWAAMDTLRGDQARWEWLMDDAHHLLSHLPVTPEWVAAAIRAKGHELLRQPRLAERTLREAQRRTQVTAAWVNRNSKTTKLDALVGDDQDERLMDIIAAPEAAREFRFEAELHRSDKRRAFNTLRRYGPVHGPVLLALDVRSILPTHRRRLSERRVREAFTAFCERSGIPTHGTQAIAAARVAAQMAGLAPKASSSDVRMALMGVQDALRGRKPVKGRVSVLGSALSGALAGTRLQVVSHSDQEIATALRRQFPKLKFGFSLAAAFVFGRKLDRQGKADRVFVEACRKAGVRIKLAEDALNLLHDVPVTSRQGERVRVQGAKGYLRPWQLAIEAEVHRVERWATQTRQALPQLDEDLLDEQDRAASVGGDTQFLGALSDVEVLRASRRRTSEIADLLAAQSERLEEAAQTVNLTLALNTLLDADALEYEALCAANHQTWWAQAYVALDHAGCPF</sequence>
<dbReference type="RefSeq" id="WP_014686596.1">
    <property type="nucleotide sequence ID" value="NC_017791.1"/>
</dbReference>
<gene>
    <name evidence="1" type="ordered locus">DGo_PB0232</name>
</gene>